<dbReference type="EMBL" id="NWVW01000014">
    <property type="protein sequence ID" value="PHO09101.1"/>
    <property type="molecule type" value="Genomic_DNA"/>
</dbReference>
<dbReference type="Pfam" id="PF00589">
    <property type="entry name" value="Phage_integrase"/>
    <property type="match status" value="1"/>
</dbReference>
<dbReference type="PROSITE" id="PS51898">
    <property type="entry name" value="TYR_RECOMBINASE"/>
    <property type="match status" value="1"/>
</dbReference>
<reference evidence="6 7" key="1">
    <citation type="submission" date="2017-09" db="EMBL/GenBank/DDBJ databases">
        <authorList>
            <person name="Perez-Cataluna A."/>
            <person name="Figueras M.J."/>
            <person name="Salas-Masso N."/>
        </authorList>
    </citation>
    <scope>NUCLEOTIDE SEQUENCE [LARGE SCALE GENOMIC DNA]</scope>
    <source>
        <strain evidence="6 7">F138-33</strain>
    </source>
</reference>
<accession>A0ABX4LML8</accession>
<keyword evidence="7" id="KW-1185">Reference proteome</keyword>
<keyword evidence="2" id="KW-0229">DNA integration</keyword>
<evidence type="ECO:0000256" key="1">
    <source>
        <dbReference type="ARBA" id="ARBA00008857"/>
    </source>
</evidence>
<evidence type="ECO:0000313" key="7">
    <source>
        <dbReference type="Proteomes" id="UP000221384"/>
    </source>
</evidence>
<dbReference type="InterPro" id="IPR013762">
    <property type="entry name" value="Integrase-like_cat_sf"/>
</dbReference>
<sequence>MGVGDKGYTSYIGKNSLNLVAENEEEEKLLKEIEKTIVNKVKRLKRDNYSVSIETDEIRDTNTLKKLTDEYISYRGKVKTSDKVMMKFKQSIEFLLIFYGEKRLVKDITSKDNMDFQLFLLSIPQRWKNKKELQNKNLKTIYDKSPQMFDKYEKLNVSTVNEILKKVITIFEFFEENTYIHKNPFKKVSNGIKRVTTEKREFKESELKSIFFYLETKDLMEEYRYLKFLLYSGLRREEGLIVTIGNIDFEKSLMEVYGKKTKNSKRISIIHKDIIDDLKIQMNNKNSDDYLFFNVDLTTKYRSEKVGNKLNGYIKEVVGDEVKKNVDLHSFRKNFSQIISLSGLFTETEMKTLIGHSTKGDVTDTHYIRGKRNWKTLKERMDKVDFSDCFPNSDFLPM</sequence>
<feature type="domain" description="Tyr recombinase" evidence="5">
    <location>
        <begin position="197"/>
        <end position="382"/>
    </location>
</feature>
<dbReference type="InterPro" id="IPR050808">
    <property type="entry name" value="Phage_Integrase"/>
</dbReference>
<evidence type="ECO:0000256" key="2">
    <source>
        <dbReference type="ARBA" id="ARBA00022908"/>
    </source>
</evidence>
<evidence type="ECO:0000313" key="6">
    <source>
        <dbReference type="EMBL" id="PHO09101.1"/>
    </source>
</evidence>
<feature type="coiled-coil region" evidence="4">
    <location>
        <begin position="16"/>
        <end position="43"/>
    </location>
</feature>
<evidence type="ECO:0000256" key="3">
    <source>
        <dbReference type="ARBA" id="ARBA00023172"/>
    </source>
</evidence>
<dbReference type="Gene3D" id="1.10.443.10">
    <property type="entry name" value="Intergrase catalytic core"/>
    <property type="match status" value="1"/>
</dbReference>
<evidence type="ECO:0000256" key="4">
    <source>
        <dbReference type="SAM" id="Coils"/>
    </source>
</evidence>
<protein>
    <recommendedName>
        <fullName evidence="5">Tyr recombinase domain-containing protein</fullName>
    </recommendedName>
</protein>
<comment type="similarity">
    <text evidence="1">Belongs to the 'phage' integrase family.</text>
</comment>
<gene>
    <name evidence="6" type="ORF">CPG37_10915</name>
</gene>
<dbReference type="InterPro" id="IPR011010">
    <property type="entry name" value="DNA_brk_join_enz"/>
</dbReference>
<evidence type="ECO:0000259" key="5">
    <source>
        <dbReference type="PROSITE" id="PS51898"/>
    </source>
</evidence>
<keyword evidence="4" id="KW-0175">Coiled coil</keyword>
<organism evidence="6 7">
    <name type="scientific">Malaciobacter canalis</name>
    <dbReference type="NCBI Taxonomy" id="1912871"/>
    <lineage>
        <taxon>Bacteria</taxon>
        <taxon>Pseudomonadati</taxon>
        <taxon>Campylobacterota</taxon>
        <taxon>Epsilonproteobacteria</taxon>
        <taxon>Campylobacterales</taxon>
        <taxon>Arcobacteraceae</taxon>
        <taxon>Malaciobacter</taxon>
    </lineage>
</organism>
<dbReference type="Proteomes" id="UP000221384">
    <property type="component" value="Unassembled WGS sequence"/>
</dbReference>
<dbReference type="SUPFAM" id="SSF56349">
    <property type="entry name" value="DNA breaking-rejoining enzymes"/>
    <property type="match status" value="1"/>
</dbReference>
<dbReference type="PANTHER" id="PTHR30629:SF2">
    <property type="entry name" value="PROPHAGE INTEGRASE INTS-RELATED"/>
    <property type="match status" value="1"/>
</dbReference>
<dbReference type="InterPro" id="IPR002104">
    <property type="entry name" value="Integrase_catalytic"/>
</dbReference>
<comment type="caution">
    <text evidence="6">The sequence shown here is derived from an EMBL/GenBank/DDBJ whole genome shotgun (WGS) entry which is preliminary data.</text>
</comment>
<name>A0ABX4LML8_9BACT</name>
<proteinExistence type="inferred from homology"/>
<dbReference type="PANTHER" id="PTHR30629">
    <property type="entry name" value="PROPHAGE INTEGRASE"/>
    <property type="match status" value="1"/>
</dbReference>
<keyword evidence="3" id="KW-0233">DNA recombination</keyword>